<keyword evidence="14" id="KW-0325">Glycoprotein</keyword>
<dbReference type="GO" id="GO:0009653">
    <property type="term" value="P:anatomical structure morphogenesis"/>
    <property type="evidence" value="ECO:0007669"/>
    <property type="project" value="UniProtKB-ARBA"/>
</dbReference>
<dbReference type="InterPro" id="IPR041362">
    <property type="entry name" value="TIG2_plexin"/>
</dbReference>
<feature type="transmembrane region" description="Helical" evidence="16">
    <location>
        <begin position="1257"/>
        <end position="1279"/>
    </location>
</feature>
<dbReference type="CDD" id="cd01180">
    <property type="entry name" value="IPT_plexin_repeat1"/>
    <property type="match status" value="1"/>
</dbReference>
<evidence type="ECO:0000256" key="13">
    <source>
        <dbReference type="ARBA" id="ARBA00023170"/>
    </source>
</evidence>
<dbReference type="PANTHER" id="PTHR22625:SF70">
    <property type="entry name" value="PLEXIN A, ISOFORM A"/>
    <property type="match status" value="1"/>
</dbReference>
<dbReference type="SMART" id="SM00423">
    <property type="entry name" value="PSI"/>
    <property type="match status" value="3"/>
</dbReference>
<keyword evidence="7" id="KW-0677">Repeat</keyword>
<comment type="caution">
    <text evidence="15">Lacks conserved residue(s) required for the propagation of feature annotation.</text>
</comment>
<keyword evidence="11 16" id="KW-0472">Membrane</keyword>
<dbReference type="GO" id="GO:0048468">
    <property type="term" value="P:cell development"/>
    <property type="evidence" value="ECO:0007669"/>
    <property type="project" value="UniProtKB-ARBA"/>
</dbReference>
<dbReference type="InterPro" id="IPR013783">
    <property type="entry name" value="Ig-like_fold"/>
</dbReference>
<evidence type="ECO:0000259" key="18">
    <source>
        <dbReference type="PROSITE" id="PS51004"/>
    </source>
</evidence>
<accession>A0A8D8VQD1</accession>
<dbReference type="Pfam" id="PF01833">
    <property type="entry name" value="TIG"/>
    <property type="match status" value="3"/>
</dbReference>
<evidence type="ECO:0000256" key="15">
    <source>
        <dbReference type="PROSITE-ProRule" id="PRU00352"/>
    </source>
</evidence>
<dbReference type="InterPro" id="IPR041019">
    <property type="entry name" value="TIG1_plexin"/>
</dbReference>
<dbReference type="InterPro" id="IPR001627">
    <property type="entry name" value="Semap_dom"/>
</dbReference>
<evidence type="ECO:0000256" key="14">
    <source>
        <dbReference type="ARBA" id="ARBA00023180"/>
    </source>
</evidence>
<proteinExistence type="inferred from homology"/>
<dbReference type="Pfam" id="PF20170">
    <property type="entry name" value="Plexin_RBD"/>
    <property type="match status" value="1"/>
</dbReference>
<dbReference type="InterPro" id="IPR036352">
    <property type="entry name" value="Semap_dom_sf"/>
</dbReference>
<evidence type="ECO:0000256" key="4">
    <source>
        <dbReference type="ARBA" id="ARBA00022475"/>
    </source>
</evidence>
<sequence>MWWSAFLVLLAASFGAGASNSAQDVVRTFSSENGAGSGRFNHLVVNKVTGQIYVGAVNQLYQLTQDLEMVQSEMTGPQDDSTECSVMYCPNTAVKRPTDNHNKALVIDYTTTRLITCGSIQQGTCTVRSLQNISDIVQNVREAVVANNAKASTFAFIAPGPPKPPSTHVMYVGVTFTGNSPYRSEVPSIASRSLDPDRMFQIADVAVTTGTRMFVNNLARERYIINYVYGFESVGFSYFLTTQLRSNIGNSPYISKLVRICHDDPNYYSYTEIPITCNSNSGKQYNLVQAGFVRKPGSDLAKDMGITSQDDVLFAVFAESENPEGEGSNRPKNSSALCIYSLASIRRKFMQNIKACFSGQGNRGLDFISPGHACVQTKLQTIGEDFCGLDVNTPLGGEQPIEAVAVLNFSVRTTAVAATSTGDYTVVFIGTETGHLKKVVVETSSIAIEYGDVKVDEGAIVNADLHLDQKAMHLYVMTERRVSKVKVNECNDCNVYKTCWDCVNRKDPYCGWCSLENKCSLRSECQDSSNDLLSWISYRSRQCPNIVTPCHFQRTTARIILDLTIENLYNFPGQFSCEFSIANGTISTETIKKNNGVTCITPGAELLPTIPAGQHNITTKLSVRSINGPDVVTTSFIFFDCNSYSSCTQCVSSEFPCIWCVNQHRCSHNAKDCSEDSLPVVSRVGQIFKNNLSFCPTIDGTNSSSREILVASNFEKSVNVKVHIVDNFIAQSKFVCLFNIEGRITSVNATLLGDMIYCDRMEFSYTLRQSSIIAPFNVTWGDPNPKPLDNPGNVHLNIYRCRDLADNCGICLSLNEKYGCGWCQSSHRCEIFEQCDKGLGTWLNRNHTCPNPEITSFQPKSGPWEGGTNVTINGINLGKTFKDIYGGVNVAGITCQPYESLYNRTTQIVCQVDGPGTRELREGPVIVKIEDFRGQSKDNYQFVDPVIRSIYPLQGPRSGGTILHITGAHMNAGSRIEAFIDELPCRIISVEPELAHCVTSASDRQRMGKLMMKFDKGSRTFEGSLYEYVDDPTIESVESGIQSGQGVKFPKGTPAGGTNINVVGKNLLYIKQPLIYVVYKGKRYVSGCEVMSNNYMKCTAPTITGTSGPINEEHPEQVEYGFEMDNVTSVQNLSRKLNSPYLLYPDPIYEPFGEEIKYYKNDYLTINGQHLDRASQESDVIVRIGIGYCNVTSVSRLQLTCRPPAEQPLNSLSDDEEEGSAELPDVTVIVGNNLKFYIGKLSYSQPAALNSPLTKTALYGGIAIITILFLVFIAFLVAYRRKSTENTRVLKNMQEQMDILELRVAAECKEAFAELQTEITDLTGDLTTGGIPFLDYRTYAMMILFPNSEHHAVLQFERPELLHKEKGLRLFGQLIMNKTFLLLFIRTLESNRYFSMRDRVNVASLIMLVLQTKMEYCTDILKTLLAQLIDKFMKEKSNPYLLLRQTESVAEKMLSSWFTFLSYNFVRECAGHQLYLLFLAIKQQVDKGPVDDLTGEARYCLSEEKMIRQVFDFKTMTVNVSINCEPITQSSTLCTVKVLDCDTISQVKEKSLDTFYHTKPYSQRHLKKDDLDLKWQTGNTGSLILNDNDITNEKDGEWRKVNTLNHYRVPDGGRLALDLKEHHSPIIMSNTPLNQSTTGINTTDADKDLEREWHLVKQHDNDNQKEGERCNKVVSEVYLTRLLTTKGILQNYVDNLFMIIFSTSSENFAFPFAIKYMFDFLDNQALKHNLTDPEVVHTWKSNALSLRFWVNLIKNPNFLLDIQTSSITVDSCLSGVAQALVSACSTSDHKLSEHSPSSSFIFAREIPGYKDMINKYYSEIKSLQKIEDQDMNAMLAEESQIDKSQFNTNWALHELYTYVTKYNEQLTVALDEDLAQMLEEVHSMMKAE</sequence>
<feature type="chain" id="PRO_5034500480" evidence="17">
    <location>
        <begin position="19"/>
        <end position="1888"/>
    </location>
</feature>
<evidence type="ECO:0000256" key="7">
    <source>
        <dbReference type="ARBA" id="ARBA00022737"/>
    </source>
</evidence>
<keyword evidence="13" id="KW-0675">Receptor</keyword>
<keyword evidence="5 16" id="KW-0812">Transmembrane</keyword>
<dbReference type="PANTHER" id="PTHR22625">
    <property type="entry name" value="PLEXIN"/>
    <property type="match status" value="1"/>
</dbReference>
<dbReference type="GO" id="GO:0030334">
    <property type="term" value="P:regulation of cell migration"/>
    <property type="evidence" value="ECO:0007669"/>
    <property type="project" value="TreeGrafter"/>
</dbReference>
<dbReference type="Pfam" id="PF01437">
    <property type="entry name" value="PSI"/>
    <property type="match status" value="2"/>
</dbReference>
<dbReference type="GO" id="GO:0007399">
    <property type="term" value="P:nervous system development"/>
    <property type="evidence" value="ECO:0007669"/>
    <property type="project" value="UniProtKB-KW"/>
</dbReference>
<dbReference type="GO" id="GO:0005886">
    <property type="term" value="C:plasma membrane"/>
    <property type="evidence" value="ECO:0007669"/>
    <property type="project" value="UniProtKB-SubCell"/>
</dbReference>
<dbReference type="EMBL" id="HBUF01071904">
    <property type="protein sequence ID" value="CAG6629839.1"/>
    <property type="molecule type" value="Transcribed_RNA"/>
</dbReference>
<dbReference type="Pfam" id="PF24479">
    <property type="entry name" value="PSI_PlexinA-B"/>
    <property type="match status" value="1"/>
</dbReference>
<dbReference type="InterPro" id="IPR013548">
    <property type="entry name" value="Plexin_cytoplasmic_RasGAP_dom"/>
</dbReference>
<dbReference type="GO" id="GO:0017154">
    <property type="term" value="F:semaphorin receptor activity"/>
    <property type="evidence" value="ECO:0007669"/>
    <property type="project" value="InterPro"/>
</dbReference>
<dbReference type="Pfam" id="PF18020">
    <property type="entry name" value="TIG_2"/>
    <property type="match status" value="1"/>
</dbReference>
<evidence type="ECO:0000256" key="6">
    <source>
        <dbReference type="ARBA" id="ARBA00022729"/>
    </source>
</evidence>
<keyword evidence="9" id="KW-0524">Neurogenesis</keyword>
<evidence type="ECO:0000256" key="3">
    <source>
        <dbReference type="ARBA" id="ARBA00022473"/>
    </source>
</evidence>
<dbReference type="CDD" id="cd11236">
    <property type="entry name" value="Sema_plexin_like"/>
    <property type="match status" value="1"/>
</dbReference>
<feature type="domain" description="Sema" evidence="18">
    <location>
        <begin position="9"/>
        <end position="487"/>
    </location>
</feature>
<dbReference type="InterPro" id="IPR015943">
    <property type="entry name" value="WD40/YVTN_repeat-like_dom_sf"/>
</dbReference>
<reference evidence="19" key="1">
    <citation type="submission" date="2021-05" db="EMBL/GenBank/DDBJ databases">
        <authorList>
            <person name="Alioto T."/>
            <person name="Alioto T."/>
            <person name="Gomez Garrido J."/>
        </authorList>
    </citation>
    <scope>NUCLEOTIDE SEQUENCE</scope>
</reference>
<dbReference type="SUPFAM" id="SSF101912">
    <property type="entry name" value="Sema domain"/>
    <property type="match status" value="1"/>
</dbReference>
<dbReference type="SUPFAM" id="SSF81296">
    <property type="entry name" value="E set domains"/>
    <property type="match status" value="3"/>
</dbReference>
<evidence type="ECO:0000256" key="17">
    <source>
        <dbReference type="SAM" id="SignalP"/>
    </source>
</evidence>
<comment type="subcellular location">
    <subcellularLocation>
        <location evidence="1">Cell membrane</location>
        <topology evidence="1">Single-pass type I membrane protein</topology>
    </subcellularLocation>
</comment>
<protein>
    <submittedName>
        <fullName evidence="19">Plexin-A1</fullName>
    </submittedName>
</protein>
<dbReference type="PROSITE" id="PS51004">
    <property type="entry name" value="SEMA"/>
    <property type="match status" value="1"/>
</dbReference>
<keyword evidence="3" id="KW-0217">Developmental protein</keyword>
<dbReference type="Gene3D" id="2.60.40.10">
    <property type="entry name" value="Immunoglobulins"/>
    <property type="match status" value="4"/>
</dbReference>
<evidence type="ECO:0000256" key="10">
    <source>
        <dbReference type="ARBA" id="ARBA00022989"/>
    </source>
</evidence>
<dbReference type="InterPro" id="IPR008936">
    <property type="entry name" value="Rho_GTPase_activation_prot"/>
</dbReference>
<dbReference type="SMART" id="SM00429">
    <property type="entry name" value="IPT"/>
    <property type="match status" value="3"/>
</dbReference>
<dbReference type="SUPFAM" id="SSF48350">
    <property type="entry name" value="GTPase activation domain, GAP"/>
    <property type="match status" value="1"/>
</dbReference>
<keyword evidence="6 17" id="KW-0732">Signal</keyword>
<evidence type="ECO:0000256" key="2">
    <source>
        <dbReference type="ARBA" id="ARBA00010297"/>
    </source>
</evidence>
<dbReference type="Pfam" id="PF17960">
    <property type="entry name" value="TIG_plexin"/>
    <property type="match status" value="1"/>
</dbReference>
<dbReference type="FunFam" id="2.130.10.10:FF:000451">
    <property type="entry name" value="Plexin A4, B"/>
    <property type="match status" value="1"/>
</dbReference>
<comment type="similarity">
    <text evidence="2">Belongs to the plexin family.</text>
</comment>
<dbReference type="InterPro" id="IPR002165">
    <property type="entry name" value="Plexin_repeat"/>
</dbReference>
<keyword evidence="10 16" id="KW-1133">Transmembrane helix</keyword>
<dbReference type="InterPro" id="IPR031148">
    <property type="entry name" value="Plexin"/>
</dbReference>
<dbReference type="Gene3D" id="3.10.20.90">
    <property type="entry name" value="Phosphatidylinositol 3-kinase Catalytic Subunit, Chain A, domain 1"/>
    <property type="match status" value="1"/>
</dbReference>
<dbReference type="InterPro" id="IPR014756">
    <property type="entry name" value="Ig_E-set"/>
</dbReference>
<dbReference type="FunFam" id="2.60.40.10:FF:000728">
    <property type="entry name" value="Plexin D1"/>
    <property type="match status" value="1"/>
</dbReference>
<evidence type="ECO:0000256" key="8">
    <source>
        <dbReference type="ARBA" id="ARBA00022782"/>
    </source>
</evidence>
<dbReference type="InterPro" id="IPR016201">
    <property type="entry name" value="PSI"/>
</dbReference>
<dbReference type="Gene3D" id="1.10.506.10">
    <property type="entry name" value="GTPase Activation - p120gap, domain 1"/>
    <property type="match status" value="1"/>
</dbReference>
<dbReference type="SMART" id="SM00630">
    <property type="entry name" value="Sema"/>
    <property type="match status" value="1"/>
</dbReference>
<feature type="signal peptide" evidence="17">
    <location>
        <begin position="1"/>
        <end position="18"/>
    </location>
</feature>
<evidence type="ECO:0000256" key="11">
    <source>
        <dbReference type="ARBA" id="ARBA00023136"/>
    </source>
</evidence>
<dbReference type="Gene3D" id="2.130.10.10">
    <property type="entry name" value="YVTN repeat-like/Quinoprotein amine dehydrogenase"/>
    <property type="match status" value="1"/>
</dbReference>
<dbReference type="FunFam" id="1.10.506.10:FF:000027">
    <property type="entry name" value="Plexin A, isoform B"/>
    <property type="match status" value="1"/>
</dbReference>
<dbReference type="GO" id="GO:0120025">
    <property type="term" value="C:plasma membrane bounded cell projection"/>
    <property type="evidence" value="ECO:0007669"/>
    <property type="project" value="UniProtKB-ARBA"/>
</dbReference>
<keyword evidence="8" id="KW-0221">Differentiation</keyword>
<feature type="transmembrane region" description="Helical" evidence="16">
    <location>
        <begin position="1368"/>
        <end position="1388"/>
    </location>
</feature>
<name>A0A8D8VQD1_9HEMI</name>
<dbReference type="FunFam" id="2.60.40.10:FF:000203">
    <property type="entry name" value="Plexin B2"/>
    <property type="match status" value="1"/>
</dbReference>
<dbReference type="InterPro" id="IPR002909">
    <property type="entry name" value="IPT_dom"/>
</dbReference>
<evidence type="ECO:0000256" key="12">
    <source>
        <dbReference type="ARBA" id="ARBA00023157"/>
    </source>
</evidence>
<dbReference type="CDD" id="cd12790">
    <property type="entry name" value="RasGAP_plexin_A"/>
    <property type="match status" value="1"/>
</dbReference>
<dbReference type="Pfam" id="PF01403">
    <property type="entry name" value="Sema"/>
    <property type="match status" value="1"/>
</dbReference>
<evidence type="ECO:0000256" key="9">
    <source>
        <dbReference type="ARBA" id="ARBA00022902"/>
    </source>
</evidence>
<dbReference type="GO" id="GO:0002116">
    <property type="term" value="C:semaphorin receptor complex"/>
    <property type="evidence" value="ECO:0007669"/>
    <property type="project" value="TreeGrafter"/>
</dbReference>
<evidence type="ECO:0000256" key="5">
    <source>
        <dbReference type="ARBA" id="ARBA00022692"/>
    </source>
</evidence>
<dbReference type="FunFam" id="2.60.40.10:FF:000320">
    <property type="entry name" value="Plexin A1"/>
    <property type="match status" value="1"/>
</dbReference>
<evidence type="ECO:0000256" key="16">
    <source>
        <dbReference type="SAM" id="Phobius"/>
    </source>
</evidence>
<dbReference type="InterPro" id="IPR046800">
    <property type="entry name" value="Plexin_RBD"/>
</dbReference>
<dbReference type="SUPFAM" id="SSF103575">
    <property type="entry name" value="Plexin repeat"/>
    <property type="match status" value="1"/>
</dbReference>
<evidence type="ECO:0000256" key="1">
    <source>
        <dbReference type="ARBA" id="ARBA00004251"/>
    </source>
</evidence>
<dbReference type="Pfam" id="PF08337">
    <property type="entry name" value="Plexin_cytopl"/>
    <property type="match status" value="1"/>
</dbReference>
<keyword evidence="12" id="KW-1015">Disulfide bond</keyword>
<evidence type="ECO:0000313" key="19">
    <source>
        <dbReference type="EMBL" id="CAG6629839.1"/>
    </source>
</evidence>
<keyword evidence="4" id="KW-1003">Cell membrane</keyword>
<organism evidence="19">
    <name type="scientific">Cacopsylla melanoneura</name>
    <dbReference type="NCBI Taxonomy" id="428564"/>
    <lineage>
        <taxon>Eukaryota</taxon>
        <taxon>Metazoa</taxon>
        <taxon>Ecdysozoa</taxon>
        <taxon>Arthropoda</taxon>
        <taxon>Hexapoda</taxon>
        <taxon>Insecta</taxon>
        <taxon>Pterygota</taxon>
        <taxon>Neoptera</taxon>
        <taxon>Paraneoptera</taxon>
        <taxon>Hemiptera</taxon>
        <taxon>Sternorrhyncha</taxon>
        <taxon>Psylloidea</taxon>
        <taxon>Psyllidae</taxon>
        <taxon>Psyllinae</taxon>
        <taxon>Cacopsylla</taxon>
    </lineage>
</organism>